<reference evidence="1 2" key="1">
    <citation type="submission" date="2018-12" db="EMBL/GenBank/DDBJ databases">
        <authorList>
            <person name="Tiukova I."/>
            <person name="Dainat J."/>
        </authorList>
    </citation>
    <scope>NUCLEOTIDE SEQUENCE [LARGE SCALE GENOMIC DNA]</scope>
</reference>
<dbReference type="Proteomes" id="UP000290900">
    <property type="component" value="Unassembled WGS sequence"/>
</dbReference>
<organism evidence="1 2">
    <name type="scientific">Brettanomyces naardenensis</name>
    <name type="common">Yeast</name>
    <dbReference type="NCBI Taxonomy" id="13370"/>
    <lineage>
        <taxon>Eukaryota</taxon>
        <taxon>Fungi</taxon>
        <taxon>Dikarya</taxon>
        <taxon>Ascomycota</taxon>
        <taxon>Saccharomycotina</taxon>
        <taxon>Pichiomycetes</taxon>
        <taxon>Pichiales</taxon>
        <taxon>Pichiaceae</taxon>
        <taxon>Brettanomyces</taxon>
    </lineage>
</organism>
<evidence type="ECO:0000313" key="2">
    <source>
        <dbReference type="Proteomes" id="UP000290900"/>
    </source>
</evidence>
<evidence type="ECO:0000313" key="1">
    <source>
        <dbReference type="EMBL" id="VEU24339.1"/>
    </source>
</evidence>
<dbReference type="OrthoDB" id="3990993at2759"/>
<dbReference type="EMBL" id="CAACVR010000076">
    <property type="protein sequence ID" value="VEU24339.1"/>
    <property type="molecule type" value="Genomic_DNA"/>
</dbReference>
<dbReference type="InParanoid" id="A0A448YTU8"/>
<name>A0A448YTU8_BRENA</name>
<accession>A0A448YTU8</accession>
<protein>
    <submittedName>
        <fullName evidence="1">DEKNAAC105551</fullName>
    </submittedName>
</protein>
<keyword evidence="2" id="KW-1185">Reference proteome</keyword>
<sequence>MENVPEKLGADKAIIGVFCKFMVAFLSEYKRCQDQFREEREKIVKSFEIFIQGLMLSGNLLSLNFSSQLVIGLLDLYAGSPENLGAWLKYRREENLSNRRLRPKIRSSTPSVSFTLQFFGCTVPSSNKPQTFAAQADLLFNCLLKVLKNSSEIRKDFCDSNVGYRLLEYPLNLATKYSSRENKNLNLNFGSNGVQIHDFIGSGECKTYLESLSYFVKTVKRLDHKDLELNLMDYLLDFFLILLRDFSLNESLELACMFFKGITIFSSFENQPVHSIQSLNNIFESPHFEEMMWSCILCYSETETSSLFHASQLRKFHSQALEFLLDVFASQSEIIQKVVYEKSGPQIITDTTDWLVEILYSTSNGNPEEVSSSFWDLIDTLLKEDDDQELCTTPFFKEILLVRTNIFFLCTPEENRNFLKIFRTVLIRTKGRLVQAENSDLSRSLAKLFAEWKQLGQDTECSLEINSHFLWGTGTSMESHENNRRASHWIFFWNDDVRRRSEVKGFSKENKQLYSVLIRETYCLRKYLLLFKIN</sequence>
<proteinExistence type="predicted"/>
<gene>
    <name evidence="1" type="ORF">BRENAR_LOCUS5067</name>
</gene>
<dbReference type="AlphaFoldDB" id="A0A448YTU8"/>